<protein>
    <recommendedName>
        <fullName evidence="5">DNA topoisomerase (ATP-hydrolyzing)</fullName>
        <ecNumber evidence="5">5.6.2.2</ecNumber>
    </recommendedName>
</protein>
<dbReference type="InterPro" id="IPR036078">
    <property type="entry name" value="Spo11/TopoVI_A_sf"/>
</dbReference>
<evidence type="ECO:0000259" key="14">
    <source>
        <dbReference type="Pfam" id="PF04406"/>
    </source>
</evidence>
<keyword evidence="7" id="KW-0460">Magnesium</keyword>
<dbReference type="GO" id="GO:0005524">
    <property type="term" value="F:ATP binding"/>
    <property type="evidence" value="ECO:0007669"/>
    <property type="project" value="InterPro"/>
</dbReference>
<dbReference type="EC" id="5.6.2.2" evidence="5"/>
<comment type="subcellular location">
    <subcellularLocation>
        <location evidence="3">Nucleus</location>
    </subcellularLocation>
</comment>
<evidence type="ECO:0000259" key="15">
    <source>
        <dbReference type="Pfam" id="PF21180"/>
    </source>
</evidence>
<dbReference type="PANTHER" id="PTHR10848:SF0">
    <property type="entry name" value="MEIOTIC RECOMBINATION PROTEIN SPO11"/>
    <property type="match status" value="1"/>
</dbReference>
<evidence type="ECO:0000256" key="10">
    <source>
        <dbReference type="ARBA" id="ARBA00023235"/>
    </source>
</evidence>
<dbReference type="GO" id="GO:0003677">
    <property type="term" value="F:DNA binding"/>
    <property type="evidence" value="ECO:0007669"/>
    <property type="project" value="UniProtKB-UniRule"/>
</dbReference>
<feature type="domain" description="Topoisomerase 6 subunit A/Spo11 TOPRIM" evidence="15">
    <location>
        <begin position="469"/>
        <end position="630"/>
    </location>
</feature>
<evidence type="ECO:0000256" key="12">
    <source>
        <dbReference type="PROSITE-ProRule" id="PRU01385"/>
    </source>
</evidence>
<dbReference type="PRINTS" id="PR01551">
    <property type="entry name" value="SPO11HOMOLOG"/>
</dbReference>
<dbReference type="EMBL" id="FMWP01000012">
    <property type="protein sequence ID" value="SCZ88530.1"/>
    <property type="molecule type" value="Genomic_DNA"/>
</dbReference>
<evidence type="ECO:0000256" key="4">
    <source>
        <dbReference type="ARBA" id="ARBA00006559"/>
    </source>
</evidence>
<comment type="cofactor">
    <cofactor evidence="2">
        <name>Mg(2+)</name>
        <dbReference type="ChEBI" id="CHEBI:18420"/>
    </cofactor>
</comment>
<dbReference type="Gene3D" id="3.40.1360.10">
    <property type="match status" value="1"/>
</dbReference>
<dbReference type="GO" id="GO:0042138">
    <property type="term" value="P:meiotic DNA double-strand break formation"/>
    <property type="evidence" value="ECO:0007669"/>
    <property type="project" value="InterPro"/>
</dbReference>
<dbReference type="InterPro" id="IPR002815">
    <property type="entry name" value="Spo11/TopoVI_A"/>
</dbReference>
<dbReference type="PROSITE" id="PS52041">
    <property type="entry name" value="TOPO_IIB"/>
    <property type="match status" value="1"/>
</dbReference>
<dbReference type="Pfam" id="PF21180">
    <property type="entry name" value="TOP6A-Spo11_Toprim"/>
    <property type="match status" value="1"/>
</dbReference>
<evidence type="ECO:0000256" key="8">
    <source>
        <dbReference type="ARBA" id="ARBA00023029"/>
    </source>
</evidence>
<evidence type="ECO:0000256" key="6">
    <source>
        <dbReference type="ARBA" id="ARBA00022723"/>
    </source>
</evidence>
<dbReference type="GO" id="GO:0000706">
    <property type="term" value="P:meiotic DNA double-strand break processing"/>
    <property type="evidence" value="ECO:0007669"/>
    <property type="project" value="TreeGrafter"/>
</dbReference>
<dbReference type="InterPro" id="IPR034136">
    <property type="entry name" value="TOPRIM_Topo6A/Spo11"/>
</dbReference>
<feature type="region of interest" description="Disordered" evidence="13">
    <location>
        <begin position="130"/>
        <end position="151"/>
    </location>
</feature>
<keyword evidence="9 12" id="KW-0238">DNA-binding</keyword>
<keyword evidence="10 12" id="KW-0413">Isomerase</keyword>
<dbReference type="Proteomes" id="UP000249723">
    <property type="component" value="Unassembled WGS sequence"/>
</dbReference>
<dbReference type="PRINTS" id="PR01550">
    <property type="entry name" value="TOP6AFAMILY"/>
</dbReference>
<dbReference type="GO" id="GO:0007131">
    <property type="term" value="P:reciprocal meiotic recombination"/>
    <property type="evidence" value="ECO:0007669"/>
    <property type="project" value="TreeGrafter"/>
</dbReference>
<evidence type="ECO:0000256" key="1">
    <source>
        <dbReference type="ARBA" id="ARBA00000185"/>
    </source>
</evidence>
<dbReference type="STRING" id="289078.A0A2X0KKZ8"/>
<evidence type="ECO:0000256" key="7">
    <source>
        <dbReference type="ARBA" id="ARBA00022842"/>
    </source>
</evidence>
<dbReference type="Gene3D" id="1.10.10.10">
    <property type="entry name" value="Winged helix-like DNA-binding domain superfamily/Winged helix DNA-binding domain"/>
    <property type="match status" value="1"/>
</dbReference>
<feature type="domain" description="Spo11/DNA topoisomerase VI subunit A N-terminal" evidence="14">
    <location>
        <begin position="355"/>
        <end position="411"/>
    </location>
</feature>
<dbReference type="Pfam" id="PF04406">
    <property type="entry name" value="TP6A_N"/>
    <property type="match status" value="1"/>
</dbReference>
<comment type="similarity">
    <text evidence="4 12">Belongs to the TOP6A family.</text>
</comment>
<dbReference type="PANTHER" id="PTHR10848">
    <property type="entry name" value="MEIOTIC RECOMBINATION PROTEIN SPO11"/>
    <property type="match status" value="1"/>
</dbReference>
<dbReference type="SUPFAM" id="SSF56726">
    <property type="entry name" value="DNA topoisomerase IV, alpha subunit"/>
    <property type="match status" value="1"/>
</dbReference>
<evidence type="ECO:0000256" key="9">
    <source>
        <dbReference type="ARBA" id="ARBA00023125"/>
    </source>
</evidence>
<feature type="compositionally biased region" description="Low complexity" evidence="13">
    <location>
        <begin position="133"/>
        <end position="151"/>
    </location>
</feature>
<keyword evidence="17" id="KW-1185">Reference proteome</keyword>
<keyword evidence="11" id="KW-0539">Nucleus</keyword>
<organism evidence="16 17">
    <name type="scientific">Microbotryum saponariae</name>
    <dbReference type="NCBI Taxonomy" id="289078"/>
    <lineage>
        <taxon>Eukaryota</taxon>
        <taxon>Fungi</taxon>
        <taxon>Dikarya</taxon>
        <taxon>Basidiomycota</taxon>
        <taxon>Pucciniomycotina</taxon>
        <taxon>Microbotryomycetes</taxon>
        <taxon>Microbotryales</taxon>
        <taxon>Microbotryaceae</taxon>
        <taxon>Microbotryum</taxon>
    </lineage>
</organism>
<dbReference type="InterPro" id="IPR013049">
    <property type="entry name" value="Spo11/TopoVI_A_N"/>
</dbReference>
<keyword evidence="8 12" id="KW-0799">Topoisomerase</keyword>
<evidence type="ECO:0000256" key="13">
    <source>
        <dbReference type="SAM" id="MobiDB-lite"/>
    </source>
</evidence>
<sequence length="653" mass="71953">MGLDDGDVLLDFDTKMPDFEDLAEAVGDVDRATAWSYDIVGAPGRNLVGPPMESSSQQDATLSLGVLHLEKNLAWTLKAPRVAAHEAAVPPIVSLVTTNRLGSMAGNDTTSYPQAETLLMDDLHDSNFSDGLQTQSSFDTTSSLTSQSSRSSITSGPIELELLHCVQRFAPFEVELEPADLVSTVASQPIQLQEVSQRRDDFAPRKFPRLEDFDPGGTICGSKRLCGTNDGEVGDYNPECCTRALNHLPTLPSTLVFPVELPDIPCPKALSNLAKFQLKPLDRGLHGDARRRAIIGALEQLAVSIFAQLVQLASRAPSKPMQPKRGSAIRILLANRDKLRKKKATTFPRNIGPSVLKVIEYILDGFHKSVLASKRDYYYRAVELFGRQKVVDEIVDDIAATLCIRRSELGVGSSPKGLVSGQITLLMSNATVMQGSTSRTGTLIPPIDQIIGIRYPADGAEDYPGRIRWVLVVEKEAIFSALSSSSLLLDSILGRGVLITGKGYPDMATRHLLKKLSVDMPHTPIMALVDADPHGIEILATYACGSRSLRHEKEELVIDRMEYIGVKHDDLHNSNIDRDNLIELSARDRKKALNLLKRTDLKDDWRRELQHILHRGYKAEIEIIGSSSSDVNNDQGLLNYVVDRVNRMLRHYA</sequence>
<dbReference type="CDD" id="cd00223">
    <property type="entry name" value="TOPRIM_TopoIIB_SPO"/>
    <property type="match status" value="1"/>
</dbReference>
<dbReference type="GO" id="GO:0046872">
    <property type="term" value="F:metal ion binding"/>
    <property type="evidence" value="ECO:0007669"/>
    <property type="project" value="UniProtKB-KW"/>
</dbReference>
<evidence type="ECO:0000256" key="2">
    <source>
        <dbReference type="ARBA" id="ARBA00001946"/>
    </source>
</evidence>
<evidence type="ECO:0000313" key="16">
    <source>
        <dbReference type="EMBL" id="SCZ88530.1"/>
    </source>
</evidence>
<dbReference type="GO" id="GO:0003918">
    <property type="term" value="F:DNA topoisomerase type II (double strand cut, ATP-hydrolyzing) activity"/>
    <property type="evidence" value="ECO:0007669"/>
    <property type="project" value="UniProtKB-UniRule"/>
</dbReference>
<accession>A0A2X0KKZ8</accession>
<name>A0A2X0KKZ8_9BASI</name>
<reference evidence="17" key="1">
    <citation type="submission" date="2016-10" db="EMBL/GenBank/DDBJ databases">
        <authorList>
            <person name="Jeantristanb JTB J.-T."/>
            <person name="Ricardo R."/>
        </authorList>
    </citation>
    <scope>NUCLEOTIDE SEQUENCE [LARGE SCALE GENOMIC DNA]</scope>
</reference>
<evidence type="ECO:0000256" key="5">
    <source>
        <dbReference type="ARBA" id="ARBA00012895"/>
    </source>
</evidence>
<comment type="catalytic activity">
    <reaction evidence="1 12">
        <text>ATP-dependent breakage, passage and rejoining of double-stranded DNA.</text>
        <dbReference type="EC" id="5.6.2.2"/>
    </reaction>
</comment>
<dbReference type="InterPro" id="IPR036388">
    <property type="entry name" value="WH-like_DNA-bd_sf"/>
</dbReference>
<evidence type="ECO:0000256" key="11">
    <source>
        <dbReference type="ARBA" id="ARBA00023242"/>
    </source>
</evidence>
<feature type="active site" description="O-(5'-phospho-DNA)-tyrosine intermediate" evidence="12">
    <location>
        <position position="379"/>
    </location>
</feature>
<keyword evidence="6" id="KW-0479">Metal-binding</keyword>
<evidence type="ECO:0000313" key="17">
    <source>
        <dbReference type="Proteomes" id="UP000249723"/>
    </source>
</evidence>
<evidence type="ECO:0000256" key="3">
    <source>
        <dbReference type="ARBA" id="ARBA00004123"/>
    </source>
</evidence>
<dbReference type="InterPro" id="IPR013048">
    <property type="entry name" value="Meiotic_Spo11"/>
</dbReference>
<dbReference type="AlphaFoldDB" id="A0A2X0KKZ8"/>
<dbReference type="OrthoDB" id="5377392at2759"/>
<proteinExistence type="inferred from homology"/>
<dbReference type="GO" id="GO:0000228">
    <property type="term" value="C:nuclear chromosome"/>
    <property type="evidence" value="ECO:0007669"/>
    <property type="project" value="TreeGrafter"/>
</dbReference>
<gene>
    <name evidence="16" type="ORF">BZ3500_MVSOF-1268-A1-R1_CHR2-1G04470</name>
</gene>